<keyword evidence="2" id="KW-0812">Transmembrane</keyword>
<dbReference type="KEGG" id="dzi:111291114"/>
<protein>
    <submittedName>
        <fullName evidence="4">Uncharacterized protein LOC111291114 isoform X1</fullName>
    </submittedName>
</protein>
<feature type="coiled-coil region" evidence="1">
    <location>
        <begin position="80"/>
        <end position="158"/>
    </location>
</feature>
<feature type="transmembrane region" description="Helical" evidence="2">
    <location>
        <begin position="185"/>
        <end position="205"/>
    </location>
</feature>
<dbReference type="AlphaFoldDB" id="A0A6P5YDJ7"/>
<feature type="transmembrane region" description="Helical" evidence="2">
    <location>
        <begin position="211"/>
        <end position="233"/>
    </location>
</feature>
<dbReference type="PANTHER" id="PTHR36383">
    <property type="entry name" value="OS09G0529350 PROTEIN"/>
    <property type="match status" value="1"/>
</dbReference>
<sequence>MLSAITSTLLLSSKPRFLSKQSFCVAPSTCPKSFLSPTSPPLKPLLLKCSNNSEEKERSNDLKDALSGIVGKQVEELLNREENKDLLDGLEKASQRVERAKRELAEIERQELEAQLLRNYINQLESRASEIAECQQEISQARAMVEEAEQSLSLNEDNVVDGDAFSSEDGEGIAIDKERLESIKAALISALVGTLAGLPISFTQVSGSTQLLLPLSVTFISCALFGVTFRYAVRRDLDNFQLKTGTSAAFGFVKGLGTLGGGPPLELDPESFLSHAVDGAVYVSQNLIIFLFAAIGLDFCIKMRLLSPFPIKRSAPKTNTSRYMEGNSSQISGFLTLDSLAPSGHWIACERVPSLVELIRPPLCTM</sequence>
<evidence type="ECO:0000313" key="4">
    <source>
        <dbReference type="RefSeq" id="XP_022738437.1"/>
    </source>
</evidence>
<keyword evidence="2" id="KW-1133">Transmembrane helix</keyword>
<accession>A0A6P5YDJ7</accession>
<dbReference type="PANTHER" id="PTHR36383:SF1">
    <property type="entry name" value="PROTEIN, PUTATIVE-RELATED"/>
    <property type="match status" value="1"/>
</dbReference>
<gene>
    <name evidence="4" type="primary">LOC111291114</name>
</gene>
<keyword evidence="1" id="KW-0175">Coiled coil</keyword>
<evidence type="ECO:0000256" key="1">
    <source>
        <dbReference type="SAM" id="Coils"/>
    </source>
</evidence>
<dbReference type="GeneID" id="111291114"/>
<keyword evidence="2" id="KW-0472">Membrane</keyword>
<reference evidence="4" key="1">
    <citation type="submission" date="2025-08" db="UniProtKB">
        <authorList>
            <consortium name="RefSeq"/>
        </authorList>
    </citation>
    <scope>IDENTIFICATION</scope>
    <source>
        <tissue evidence="4">Fruit stalk</tissue>
    </source>
</reference>
<dbReference type="RefSeq" id="XP_022738437.1">
    <property type="nucleotide sequence ID" value="XM_022882702.1"/>
</dbReference>
<name>A0A6P5YDJ7_DURZI</name>
<dbReference type="Proteomes" id="UP000515121">
    <property type="component" value="Unplaced"/>
</dbReference>
<keyword evidence="3" id="KW-1185">Reference proteome</keyword>
<evidence type="ECO:0000313" key="3">
    <source>
        <dbReference type="Proteomes" id="UP000515121"/>
    </source>
</evidence>
<dbReference type="OrthoDB" id="198474at2759"/>
<evidence type="ECO:0000256" key="2">
    <source>
        <dbReference type="SAM" id="Phobius"/>
    </source>
</evidence>
<proteinExistence type="predicted"/>
<organism evidence="3 4">
    <name type="scientific">Durio zibethinus</name>
    <name type="common">Durian</name>
    <dbReference type="NCBI Taxonomy" id="66656"/>
    <lineage>
        <taxon>Eukaryota</taxon>
        <taxon>Viridiplantae</taxon>
        <taxon>Streptophyta</taxon>
        <taxon>Embryophyta</taxon>
        <taxon>Tracheophyta</taxon>
        <taxon>Spermatophyta</taxon>
        <taxon>Magnoliopsida</taxon>
        <taxon>eudicotyledons</taxon>
        <taxon>Gunneridae</taxon>
        <taxon>Pentapetalae</taxon>
        <taxon>rosids</taxon>
        <taxon>malvids</taxon>
        <taxon>Malvales</taxon>
        <taxon>Malvaceae</taxon>
        <taxon>Helicteroideae</taxon>
        <taxon>Durio</taxon>
    </lineage>
</organism>